<dbReference type="GO" id="GO:0016887">
    <property type="term" value="F:ATP hydrolysis activity"/>
    <property type="evidence" value="ECO:0007669"/>
    <property type="project" value="InterPro"/>
</dbReference>
<dbReference type="SUPFAM" id="SSF52540">
    <property type="entry name" value="P-loop containing nucleoside triphosphate hydrolases"/>
    <property type="match status" value="1"/>
</dbReference>
<dbReference type="PANTHER" id="PTHR40396">
    <property type="entry name" value="ATPASE-LIKE PROTEIN"/>
    <property type="match status" value="1"/>
</dbReference>
<dbReference type="PANTHER" id="PTHR40396:SF1">
    <property type="entry name" value="ATPASE AAA-TYPE CORE DOMAIN-CONTAINING PROTEIN"/>
    <property type="match status" value="1"/>
</dbReference>
<evidence type="ECO:0000313" key="3">
    <source>
        <dbReference type="Proteomes" id="UP000533429"/>
    </source>
</evidence>
<accession>A0A850R6V5</accession>
<protein>
    <submittedName>
        <fullName evidence="2">ATP-binding protein</fullName>
    </submittedName>
</protein>
<comment type="caution">
    <text evidence="2">The sequence shown here is derived from an EMBL/GenBank/DDBJ whole genome shotgun (WGS) entry which is preliminary data.</text>
</comment>
<dbReference type="InterPro" id="IPR027417">
    <property type="entry name" value="P-loop_NTPase"/>
</dbReference>
<feature type="domain" description="ATPase AAA-type core" evidence="1">
    <location>
        <begin position="47"/>
        <end position="348"/>
    </location>
</feature>
<dbReference type="Gene3D" id="3.40.50.300">
    <property type="entry name" value="P-loop containing nucleotide triphosphate hydrolases"/>
    <property type="match status" value="1"/>
</dbReference>
<dbReference type="EMBL" id="JABXOR010001511">
    <property type="protein sequence ID" value="NVP03149.1"/>
    <property type="molecule type" value="Genomic_DNA"/>
</dbReference>
<evidence type="ECO:0000313" key="2">
    <source>
        <dbReference type="EMBL" id="NVP03149.1"/>
    </source>
</evidence>
<proteinExistence type="predicted"/>
<keyword evidence="2" id="KW-0067">ATP-binding</keyword>
<reference evidence="2 3" key="1">
    <citation type="submission" date="2020-06" db="EMBL/GenBank/DDBJ databases">
        <title>Photobacterium damselae subsp. damselae comparative genomics.</title>
        <authorList>
            <person name="Osorio C.R."/>
        </authorList>
    </citation>
    <scope>NUCLEOTIDE SEQUENCE [LARGE SCALE GENOMIC DNA]</scope>
    <source>
        <strain evidence="2 3">TW250/03</strain>
    </source>
</reference>
<dbReference type="Pfam" id="PF13304">
    <property type="entry name" value="AAA_21"/>
    <property type="match status" value="1"/>
</dbReference>
<dbReference type="Proteomes" id="UP000533429">
    <property type="component" value="Unassembled WGS sequence"/>
</dbReference>
<sequence>MLLTYSVQNFKCIGSKQTIDFIATPKNEYEELLYNVNDSLNVNSGLCFIGPNGSGKSQLLKSLFTLSNITSKSNYNNIVEPFSLNKKWKLEPTKFEVLMYSIDLEEFLSYQLSIEKNQILSERLVAKSNKKASKNRLIFSRENNHVTLGSDIKVSVDMINGTIDRESTLISYARGINIPQLKEVLFILTNIFLYTPDIVKGIGPNLINNLIFRNENNLSTEDLISQVNNIFEHTTKLLKSLDFKINKIKAVSFEDEFQIKIFPETCDDSEVYLTLSEAGNFFSEGTYSTIILVLIIGLTAPFQHLLLLDEIDGALHHKLTIALLDLIRCAQNTQKSQFLLSTHDIMVLDNKFRRDAIFNFNKDNSLETKITRVSDFSIRKDVKLSAKYFANEFGGLPNILKLQD</sequence>
<dbReference type="AlphaFoldDB" id="A0A850R6V5"/>
<dbReference type="InterPro" id="IPR003959">
    <property type="entry name" value="ATPase_AAA_core"/>
</dbReference>
<dbReference type="CDD" id="cd00267">
    <property type="entry name" value="ABC_ATPase"/>
    <property type="match status" value="1"/>
</dbReference>
<evidence type="ECO:0000259" key="1">
    <source>
        <dbReference type="Pfam" id="PF13304"/>
    </source>
</evidence>
<name>A0A850R6V5_PHODD</name>
<keyword evidence="2" id="KW-0547">Nucleotide-binding</keyword>
<organism evidence="2 3">
    <name type="scientific">Photobacterium damselae subsp. damselae</name>
    <name type="common">Listonella damsela</name>
    <dbReference type="NCBI Taxonomy" id="85581"/>
    <lineage>
        <taxon>Bacteria</taxon>
        <taxon>Pseudomonadati</taxon>
        <taxon>Pseudomonadota</taxon>
        <taxon>Gammaproteobacteria</taxon>
        <taxon>Vibrionales</taxon>
        <taxon>Vibrionaceae</taxon>
        <taxon>Photobacterium</taxon>
    </lineage>
</organism>
<gene>
    <name evidence="2" type="ORF">HWA77_23360</name>
</gene>
<dbReference type="GO" id="GO:0005524">
    <property type="term" value="F:ATP binding"/>
    <property type="evidence" value="ECO:0007669"/>
    <property type="project" value="UniProtKB-KW"/>
</dbReference>